<proteinExistence type="predicted"/>
<organism evidence="1 2">
    <name type="scientific">Daphnia magna</name>
    <dbReference type="NCBI Taxonomy" id="35525"/>
    <lineage>
        <taxon>Eukaryota</taxon>
        <taxon>Metazoa</taxon>
        <taxon>Ecdysozoa</taxon>
        <taxon>Arthropoda</taxon>
        <taxon>Crustacea</taxon>
        <taxon>Branchiopoda</taxon>
        <taxon>Diplostraca</taxon>
        <taxon>Cladocera</taxon>
        <taxon>Anomopoda</taxon>
        <taxon>Daphniidae</taxon>
        <taxon>Daphnia</taxon>
    </lineage>
</organism>
<accession>A0A162C446</accession>
<sequence length="84" mass="8910">MGTPMKGTMSPSLLPPKVLLWSSISVLASSRARPPLTCSRLRRDMPAGLPNTVVASSADEERPAKAVPMPLTLCSLMAKPPARL</sequence>
<evidence type="ECO:0000313" key="2">
    <source>
        <dbReference type="Proteomes" id="UP000076858"/>
    </source>
</evidence>
<reference evidence="1 2" key="1">
    <citation type="submission" date="2016-03" db="EMBL/GenBank/DDBJ databases">
        <title>EvidentialGene: Evidence-directed Construction of Genes on Genomes.</title>
        <authorList>
            <person name="Gilbert D.G."/>
            <person name="Choi J.-H."/>
            <person name="Mockaitis K."/>
            <person name="Colbourne J."/>
            <person name="Pfrender M."/>
        </authorList>
    </citation>
    <scope>NUCLEOTIDE SEQUENCE [LARGE SCALE GENOMIC DNA]</scope>
    <source>
        <strain evidence="1 2">Xinb3</strain>
        <tissue evidence="1">Complete organism</tissue>
    </source>
</reference>
<comment type="caution">
    <text evidence="1">The sequence shown here is derived from an EMBL/GenBank/DDBJ whole genome shotgun (WGS) entry which is preliminary data.</text>
</comment>
<dbReference type="EMBL" id="LRGB01008797">
    <property type="protein sequence ID" value="KZS00721.1"/>
    <property type="molecule type" value="Genomic_DNA"/>
</dbReference>
<dbReference type="Proteomes" id="UP000076858">
    <property type="component" value="Unassembled WGS sequence"/>
</dbReference>
<gene>
    <name evidence="1" type="ORF">APZ42_002872</name>
</gene>
<evidence type="ECO:0000313" key="1">
    <source>
        <dbReference type="EMBL" id="KZS00721.1"/>
    </source>
</evidence>
<name>A0A162C446_9CRUS</name>
<protein>
    <submittedName>
        <fullName evidence="1">Uncharacterized protein</fullName>
    </submittedName>
</protein>
<dbReference type="AlphaFoldDB" id="A0A162C446"/>
<keyword evidence="2" id="KW-1185">Reference proteome</keyword>